<protein>
    <submittedName>
        <fullName evidence="2">Uncharacterized protein</fullName>
    </submittedName>
</protein>
<evidence type="ECO:0000256" key="1">
    <source>
        <dbReference type="SAM" id="SignalP"/>
    </source>
</evidence>
<reference evidence="2" key="2">
    <citation type="journal article" date="2015" name="Fish Shellfish Immunol.">
        <title>Early steps in the European eel (Anguilla anguilla)-Vibrio vulnificus interaction in the gills: Role of the RtxA13 toxin.</title>
        <authorList>
            <person name="Callol A."/>
            <person name="Pajuelo D."/>
            <person name="Ebbesson L."/>
            <person name="Teles M."/>
            <person name="MacKenzie S."/>
            <person name="Amaro C."/>
        </authorList>
    </citation>
    <scope>NUCLEOTIDE SEQUENCE</scope>
</reference>
<organism evidence="2">
    <name type="scientific">Anguilla anguilla</name>
    <name type="common">European freshwater eel</name>
    <name type="synonym">Muraena anguilla</name>
    <dbReference type="NCBI Taxonomy" id="7936"/>
    <lineage>
        <taxon>Eukaryota</taxon>
        <taxon>Metazoa</taxon>
        <taxon>Chordata</taxon>
        <taxon>Craniata</taxon>
        <taxon>Vertebrata</taxon>
        <taxon>Euteleostomi</taxon>
        <taxon>Actinopterygii</taxon>
        <taxon>Neopterygii</taxon>
        <taxon>Teleostei</taxon>
        <taxon>Anguilliformes</taxon>
        <taxon>Anguillidae</taxon>
        <taxon>Anguilla</taxon>
    </lineage>
</organism>
<name>A0A0E9XNL4_ANGAN</name>
<dbReference type="AlphaFoldDB" id="A0A0E9XNL4"/>
<sequence>MYTHFLNICSMICVIFLCKVISQHEVSIGTSLQFVL</sequence>
<reference evidence="2" key="1">
    <citation type="submission" date="2014-11" db="EMBL/GenBank/DDBJ databases">
        <authorList>
            <person name="Amaro Gonzalez C."/>
        </authorList>
    </citation>
    <scope>NUCLEOTIDE SEQUENCE</scope>
</reference>
<proteinExistence type="predicted"/>
<dbReference type="EMBL" id="GBXM01004556">
    <property type="protein sequence ID" value="JAI04022.1"/>
    <property type="molecule type" value="Transcribed_RNA"/>
</dbReference>
<keyword evidence="1" id="KW-0732">Signal</keyword>
<feature type="chain" id="PRO_5002435404" evidence="1">
    <location>
        <begin position="23"/>
        <end position="36"/>
    </location>
</feature>
<accession>A0A0E9XNL4</accession>
<evidence type="ECO:0000313" key="2">
    <source>
        <dbReference type="EMBL" id="JAI04022.1"/>
    </source>
</evidence>
<feature type="signal peptide" evidence="1">
    <location>
        <begin position="1"/>
        <end position="22"/>
    </location>
</feature>